<gene>
    <name evidence="2" type="ORF">M5K25_014580</name>
</gene>
<evidence type="ECO:0000259" key="1">
    <source>
        <dbReference type="Pfam" id="PF14111"/>
    </source>
</evidence>
<protein>
    <recommendedName>
        <fullName evidence="1">DUF4283 domain-containing protein</fullName>
    </recommendedName>
</protein>
<reference evidence="2 3" key="1">
    <citation type="journal article" date="2024" name="Plant Biotechnol. J.">
        <title>Dendrobium thyrsiflorum genome and its molecular insights into genes involved in important horticultural traits.</title>
        <authorList>
            <person name="Chen B."/>
            <person name="Wang J.Y."/>
            <person name="Zheng P.J."/>
            <person name="Li K.L."/>
            <person name="Liang Y.M."/>
            <person name="Chen X.F."/>
            <person name="Zhang C."/>
            <person name="Zhao X."/>
            <person name="He X."/>
            <person name="Zhang G.Q."/>
            <person name="Liu Z.J."/>
            <person name="Xu Q."/>
        </authorList>
    </citation>
    <scope>NUCLEOTIDE SEQUENCE [LARGE SCALE GENOMIC DNA]</scope>
    <source>
        <strain evidence="2">GZMU011</strain>
    </source>
</reference>
<organism evidence="2 3">
    <name type="scientific">Dendrobium thyrsiflorum</name>
    <name type="common">Pinecone-like raceme dendrobium</name>
    <name type="synonym">Orchid</name>
    <dbReference type="NCBI Taxonomy" id="117978"/>
    <lineage>
        <taxon>Eukaryota</taxon>
        <taxon>Viridiplantae</taxon>
        <taxon>Streptophyta</taxon>
        <taxon>Embryophyta</taxon>
        <taxon>Tracheophyta</taxon>
        <taxon>Spermatophyta</taxon>
        <taxon>Magnoliopsida</taxon>
        <taxon>Liliopsida</taxon>
        <taxon>Asparagales</taxon>
        <taxon>Orchidaceae</taxon>
        <taxon>Epidendroideae</taxon>
        <taxon>Malaxideae</taxon>
        <taxon>Dendrobiinae</taxon>
        <taxon>Dendrobium</taxon>
    </lineage>
</organism>
<dbReference type="InterPro" id="IPR040256">
    <property type="entry name" value="At4g02000-like"/>
</dbReference>
<accession>A0ABD0UN50</accession>
<dbReference type="Pfam" id="PF14111">
    <property type="entry name" value="DUF4283"/>
    <property type="match status" value="1"/>
</dbReference>
<evidence type="ECO:0000313" key="2">
    <source>
        <dbReference type="EMBL" id="KAL0914254.1"/>
    </source>
</evidence>
<dbReference type="EMBL" id="JANQDX010000012">
    <property type="protein sequence ID" value="KAL0914254.1"/>
    <property type="molecule type" value="Genomic_DNA"/>
</dbReference>
<comment type="caution">
    <text evidence="2">The sequence shown here is derived from an EMBL/GenBank/DDBJ whole genome shotgun (WGS) entry which is preliminary data.</text>
</comment>
<dbReference type="AlphaFoldDB" id="A0ABD0UN50"/>
<name>A0ABD0UN50_DENTH</name>
<proteinExistence type="predicted"/>
<evidence type="ECO:0000313" key="3">
    <source>
        <dbReference type="Proteomes" id="UP001552299"/>
    </source>
</evidence>
<dbReference type="Proteomes" id="UP001552299">
    <property type="component" value="Unassembled WGS sequence"/>
</dbReference>
<dbReference type="PANTHER" id="PTHR31286">
    <property type="entry name" value="GLYCINE-RICH CELL WALL STRUCTURAL PROTEIN 1.8-LIKE"/>
    <property type="match status" value="1"/>
</dbReference>
<sequence length="524" mass="56279">MAPKLCDPGFLGGSSSSRSFLDVLANSSFDTDFPELRVSSFRGLPSLWISKQEIQALAVPFQFSLVGFFPSKQPSLDSIRRFFFNLKLNGEFLVTLLDSSHILIKLANDLDYCRVFCHRSYLVYNCYMKLTKWSPLNDIGVESPVISIWVSFPLLRPHLFSPRILYGLGSLFGKHLKIDSATSIGSRPSEARVLVELDITKSYPDNVWLGPEKSGYVQQVVLEEFRPFCASCKCIVHVVGSYHPQVDLSIPIKDSFKVSDNPALIISSPPLSVPSASPVVNLVNAGPILPVAEVLDVVNDQVVADLAYNSANVVTEDLDVGCAVINSANVCSSALASEGLVVENAAGVGNVCDGSSNVSMSVAGNRGDPVLGVVAAGDNENICATVDGLVEPILVNCDDAHLSSPLAVVPVVPEVAALSSDKLGSCKVTLGQSGLPPPANLEGKADIVNIPIYVVSNDELKSRMSWSMNNYVLVQSNWLDIDESISTPSTEDSENFGVHFNDDKYSFMVGCVVDQAVLNGGGKK</sequence>
<feature type="domain" description="DUF4283" evidence="1">
    <location>
        <begin position="61"/>
        <end position="135"/>
    </location>
</feature>
<dbReference type="PANTHER" id="PTHR31286:SF179">
    <property type="entry name" value="RNASE H TYPE-1 DOMAIN-CONTAINING PROTEIN"/>
    <property type="match status" value="1"/>
</dbReference>
<dbReference type="InterPro" id="IPR025558">
    <property type="entry name" value="DUF4283"/>
</dbReference>
<keyword evidence="3" id="KW-1185">Reference proteome</keyword>